<dbReference type="Pfam" id="PF14023">
    <property type="entry name" value="Bestrophin-like"/>
    <property type="match status" value="1"/>
</dbReference>
<keyword evidence="1" id="KW-1133">Transmembrane helix</keyword>
<feature type="transmembrane region" description="Helical" evidence="1">
    <location>
        <begin position="47"/>
        <end position="67"/>
    </location>
</feature>
<feature type="transmembrane region" description="Helical" evidence="1">
    <location>
        <begin position="12"/>
        <end position="35"/>
    </location>
</feature>
<dbReference type="EMBL" id="FNLO01000004">
    <property type="protein sequence ID" value="SDV48228.1"/>
    <property type="molecule type" value="Genomic_DNA"/>
</dbReference>
<keyword evidence="3" id="KW-1185">Reference proteome</keyword>
<feature type="transmembrane region" description="Helical" evidence="1">
    <location>
        <begin position="214"/>
        <end position="234"/>
    </location>
</feature>
<dbReference type="InterPro" id="IPR025333">
    <property type="entry name" value="DUF4239"/>
</dbReference>
<dbReference type="STRING" id="1770053.SAMN05216551_104274"/>
<dbReference type="AlphaFoldDB" id="A0A1H2PPK5"/>
<reference evidence="3" key="1">
    <citation type="submission" date="2016-09" db="EMBL/GenBank/DDBJ databases">
        <authorList>
            <person name="Varghese N."/>
            <person name="Submissions S."/>
        </authorList>
    </citation>
    <scope>NUCLEOTIDE SEQUENCE [LARGE SCALE GENOMIC DNA]</scope>
    <source>
        <strain evidence="3">JS23</strain>
    </source>
</reference>
<evidence type="ECO:0000313" key="3">
    <source>
        <dbReference type="Proteomes" id="UP000243719"/>
    </source>
</evidence>
<gene>
    <name evidence="2" type="ORF">SAMN05216551_104274</name>
</gene>
<evidence type="ECO:0000313" key="2">
    <source>
        <dbReference type="EMBL" id="SDV48228.1"/>
    </source>
</evidence>
<sequence>MTDFLFNLPNWLLFVAAIAGLLLLTFIAAGLRALVNRLLPPPAPSRVVTTLLTGLLVPTGVLFASIANDVYRVDQRANDVVAQEAVALANLIHVMQRSPNGQPVVVAARGYAHAAVVGEWPTMDRGGADAETTREFDALGDALLARLDVPAGRERIDADAARRYYIQLGNARDERLRIAREHVGAKKWLTLLTLLAVSAYVVAELHPHGRRDRIVALVLYALAFGSLAFLILVYDRPFTGRTIVEPVELHALLARPADQPVGDPRDLR</sequence>
<accession>A0A1H2PPK5</accession>
<proteinExistence type="predicted"/>
<feature type="transmembrane region" description="Helical" evidence="1">
    <location>
        <begin position="185"/>
        <end position="202"/>
    </location>
</feature>
<keyword evidence="1" id="KW-0812">Transmembrane</keyword>
<protein>
    <recommendedName>
        <fullName evidence="4">DUF4239 domain-containing protein</fullName>
    </recommendedName>
</protein>
<organism evidence="2 3">
    <name type="scientific">Chitinasiproducens palmae</name>
    <dbReference type="NCBI Taxonomy" id="1770053"/>
    <lineage>
        <taxon>Bacteria</taxon>
        <taxon>Pseudomonadati</taxon>
        <taxon>Pseudomonadota</taxon>
        <taxon>Betaproteobacteria</taxon>
        <taxon>Burkholderiales</taxon>
        <taxon>Burkholderiaceae</taxon>
        <taxon>Chitinasiproducens</taxon>
    </lineage>
</organism>
<dbReference type="OrthoDB" id="8595256at2"/>
<dbReference type="RefSeq" id="WP_091907203.1">
    <property type="nucleotide sequence ID" value="NZ_FNLO01000004.1"/>
</dbReference>
<dbReference type="Proteomes" id="UP000243719">
    <property type="component" value="Unassembled WGS sequence"/>
</dbReference>
<name>A0A1H2PPK5_9BURK</name>
<evidence type="ECO:0008006" key="4">
    <source>
        <dbReference type="Google" id="ProtNLM"/>
    </source>
</evidence>
<evidence type="ECO:0000256" key="1">
    <source>
        <dbReference type="SAM" id="Phobius"/>
    </source>
</evidence>
<keyword evidence="1" id="KW-0472">Membrane</keyword>